<dbReference type="Proteomes" id="UP000282759">
    <property type="component" value="Unassembled WGS sequence"/>
</dbReference>
<evidence type="ECO:0000313" key="3">
    <source>
        <dbReference type="Proteomes" id="UP000282759"/>
    </source>
</evidence>
<dbReference type="EMBL" id="SACK01000013">
    <property type="protein sequence ID" value="RVT97218.1"/>
    <property type="molecule type" value="Genomic_DNA"/>
</dbReference>
<dbReference type="InterPro" id="IPR002575">
    <property type="entry name" value="Aminoglycoside_PTrfase"/>
</dbReference>
<keyword evidence="3" id="KW-1185">Reference proteome</keyword>
<protein>
    <recommendedName>
        <fullName evidence="1">Aminoglycoside phosphotransferase domain-containing protein</fullName>
    </recommendedName>
</protein>
<feature type="domain" description="Aminoglycoside phosphotransferase" evidence="1">
    <location>
        <begin position="76"/>
        <end position="236"/>
    </location>
</feature>
<dbReference type="AlphaFoldDB" id="A0A3S2WVR5"/>
<dbReference type="InterPro" id="IPR011009">
    <property type="entry name" value="Kinase-like_dom_sf"/>
</dbReference>
<reference evidence="2 3" key="1">
    <citation type="submission" date="2019-01" db="EMBL/GenBank/DDBJ databases">
        <authorList>
            <person name="Chen W.-M."/>
        </authorList>
    </citation>
    <scope>NUCLEOTIDE SEQUENCE [LARGE SCALE GENOMIC DNA]</scope>
    <source>
        <strain evidence="2 3">YBJ-36</strain>
    </source>
</reference>
<dbReference type="Gene3D" id="3.30.200.20">
    <property type="entry name" value="Phosphorylase Kinase, domain 1"/>
    <property type="match status" value="1"/>
</dbReference>
<dbReference type="GO" id="GO:0006646">
    <property type="term" value="P:phosphatidylethanolamine biosynthetic process"/>
    <property type="evidence" value="ECO:0007669"/>
    <property type="project" value="TreeGrafter"/>
</dbReference>
<name>A0A3S2WVR5_9SPHI</name>
<accession>A0A3S2WVR5</accession>
<comment type="caution">
    <text evidence="2">The sequence shown here is derived from an EMBL/GenBank/DDBJ whole genome shotgun (WGS) entry which is preliminary data.</text>
</comment>
<dbReference type="PANTHER" id="PTHR22603:SF66">
    <property type="entry name" value="ETHANOLAMINE KINASE"/>
    <property type="match status" value="1"/>
</dbReference>
<dbReference type="Gene3D" id="3.90.1200.10">
    <property type="match status" value="1"/>
</dbReference>
<dbReference type="SUPFAM" id="SSF56112">
    <property type="entry name" value="Protein kinase-like (PK-like)"/>
    <property type="match status" value="1"/>
</dbReference>
<evidence type="ECO:0000313" key="2">
    <source>
        <dbReference type="EMBL" id="RVT97218.1"/>
    </source>
</evidence>
<dbReference type="PANTHER" id="PTHR22603">
    <property type="entry name" value="CHOLINE/ETHANOALAMINE KINASE"/>
    <property type="match status" value="1"/>
</dbReference>
<dbReference type="GO" id="GO:0004305">
    <property type="term" value="F:ethanolamine kinase activity"/>
    <property type="evidence" value="ECO:0007669"/>
    <property type="project" value="TreeGrafter"/>
</dbReference>
<sequence length="341" mass="38718">MDFIDIIPLHLRNSVQIALKNTFGTTSINDFSLLTGGLSTAMTYKVGVKKKLYVIKLALSNINERTVSNANLSLSAAAGIAPPVYYLNNDPGISICEYIDTQPIRKIFETSELIVKLATTVKKIHNLKAGNGGQSLFDTVDDLIADFKRSPILSGPLIEECFEKYRVLKKHLKLPESDSVFSHNDLNPNNVLCDEKQIWIVDWDTAGMNDRYIDLANLANFFIHTEEQEKAYLNIYFDGNVDKQKHARFFTMRQVCRMVYALLMFKLAKHHKPVDFAHDQKVDGISLEFFFNLIEKGEISLATYEGQLMYGKALLNTALDQIRSHRWETSLAQFMNSSNYA</sequence>
<gene>
    <name evidence="2" type="ORF">EOD41_19635</name>
</gene>
<evidence type="ECO:0000259" key="1">
    <source>
        <dbReference type="Pfam" id="PF01636"/>
    </source>
</evidence>
<dbReference type="RefSeq" id="WP_127708238.1">
    <property type="nucleotide sequence ID" value="NZ_SACK01000013.1"/>
</dbReference>
<proteinExistence type="predicted"/>
<dbReference type="OrthoDB" id="179763at2"/>
<dbReference type="Pfam" id="PF01636">
    <property type="entry name" value="APH"/>
    <property type="match status" value="1"/>
</dbReference>
<organism evidence="2 3">
    <name type="scientific">Mucilaginibacter limnophilus</name>
    <dbReference type="NCBI Taxonomy" id="1932778"/>
    <lineage>
        <taxon>Bacteria</taxon>
        <taxon>Pseudomonadati</taxon>
        <taxon>Bacteroidota</taxon>
        <taxon>Sphingobacteriia</taxon>
        <taxon>Sphingobacteriales</taxon>
        <taxon>Sphingobacteriaceae</taxon>
        <taxon>Mucilaginibacter</taxon>
    </lineage>
</organism>
<dbReference type="GO" id="GO:0005737">
    <property type="term" value="C:cytoplasm"/>
    <property type="evidence" value="ECO:0007669"/>
    <property type="project" value="TreeGrafter"/>
</dbReference>